<keyword evidence="2" id="KW-1185">Reference proteome</keyword>
<dbReference type="EMBL" id="LGSZ01000040">
    <property type="protein sequence ID" value="KPH80508.1"/>
    <property type="molecule type" value="Genomic_DNA"/>
</dbReference>
<sequence>MHWSTYWKPMAFVLPLPCGLGEPTSMLGDSGSFLLKISRISEISTAVFQKLFPIIQIGFKVLMQVMWKWSRLATRQYRHCVGCSVWKGKVTFQYKAIC</sequence>
<name>A0A0N1F4N4_9HYPH</name>
<reference evidence="1 2" key="1">
    <citation type="submission" date="2015-07" db="EMBL/GenBank/DDBJ databases">
        <title>Whole genome sequencing of Bosea vaviloviae isolated from cave pool.</title>
        <authorList>
            <person name="Tan N.E.H."/>
            <person name="Lee Y.P."/>
            <person name="Gan H.M."/>
            <person name="Barton H."/>
            <person name="Savka M.A."/>
        </authorList>
    </citation>
    <scope>NUCLEOTIDE SEQUENCE [LARGE SCALE GENOMIC DNA]</scope>
    <source>
        <strain evidence="1 2">SD260</strain>
    </source>
</reference>
<comment type="caution">
    <text evidence="1">The sequence shown here is derived from an EMBL/GenBank/DDBJ whole genome shotgun (WGS) entry which is preliminary data.</text>
</comment>
<organism evidence="1 2">
    <name type="scientific">Bosea vaviloviae</name>
    <dbReference type="NCBI Taxonomy" id="1526658"/>
    <lineage>
        <taxon>Bacteria</taxon>
        <taxon>Pseudomonadati</taxon>
        <taxon>Pseudomonadota</taxon>
        <taxon>Alphaproteobacteria</taxon>
        <taxon>Hyphomicrobiales</taxon>
        <taxon>Boseaceae</taxon>
        <taxon>Bosea</taxon>
    </lineage>
</organism>
<dbReference type="PATRIC" id="fig|1526658.3.peg.3837"/>
<evidence type="ECO:0000313" key="2">
    <source>
        <dbReference type="Proteomes" id="UP000037822"/>
    </source>
</evidence>
<evidence type="ECO:0000313" key="1">
    <source>
        <dbReference type="EMBL" id="KPH80508.1"/>
    </source>
</evidence>
<dbReference type="Proteomes" id="UP000037822">
    <property type="component" value="Unassembled WGS sequence"/>
</dbReference>
<proteinExistence type="predicted"/>
<protein>
    <submittedName>
        <fullName evidence="1">Uncharacterized protein</fullName>
    </submittedName>
</protein>
<accession>A0A0N1F4N4</accession>
<dbReference type="AlphaFoldDB" id="A0A0N1F4N4"/>
<gene>
    <name evidence="1" type="ORF">AE618_12020</name>
</gene>